<sequence>MRETFKFSILSLALLSCASISFQALSSANDKDIETLITTANRTQTQHLDLIGNANKITKQSIEQSNAEHLNQLLSQASSTWLSRGNGQESLLSVRSPVLTGAGSCAEFLTLENGISLRAPGFCNVNQLFDTHFELADNIEVVKGANSSRYGSNAIHGTINVFSPSLYATPMVSLELGEDSFYRVNGLYSQQTEALDTLVGLTLTSDGGFQDSSGYEQQKLSVAASHSLGDWQTTHRVTLTNLEQDTAGYLQRGENAYQDKSLLRINDFPDAYRNSLSMRYAMFNTLSTPNAVWQVNPYLRHTDMDFLMHFLPGTPVEENGHSSIGLQLRRASQLSDMLSLTLGSDIDITRGFLKQNQANDTESNSAFLRGVLPQGKHYDYDVDALSFATYAQLDAKITDEHNAFAALRYDNTDYDYQNNLSPGNLKDDGTACGFGGCRYTRPASQSNQFDDISYALGYSYKIDKQTRLFAKHDRSFRAPHTSELYRLQNGQLTSDVKSVKARQTEAGVRYVDKDLFAELSVYHLKKKDGIYQDADRQYLNGLDTEHQGIEFALNRQVTRTISTKLAFSYSEHTYLNNPTNSAQIKGNDIDTAPKLLLNLHINWQVTRTIMAQLERQQIDDYFLDAANTQSYAGHKIYNLRADWQINPQLSASFAMMNLTDERYAERADFAFGNHRYFVGEPRNMSLKLKYAF</sequence>
<dbReference type="OrthoDB" id="9793784at2"/>
<evidence type="ECO:0000256" key="9">
    <source>
        <dbReference type="ARBA" id="ARBA00023170"/>
    </source>
</evidence>
<evidence type="ECO:0000256" key="5">
    <source>
        <dbReference type="ARBA" id="ARBA00022692"/>
    </source>
</evidence>
<dbReference type="InterPro" id="IPR012910">
    <property type="entry name" value="Plug_dom"/>
</dbReference>
<keyword evidence="10 11" id="KW-0998">Cell outer membrane</keyword>
<dbReference type="GO" id="GO:0044718">
    <property type="term" value="P:siderophore transmembrane transport"/>
    <property type="evidence" value="ECO:0007669"/>
    <property type="project" value="TreeGrafter"/>
</dbReference>
<evidence type="ECO:0000256" key="10">
    <source>
        <dbReference type="ARBA" id="ARBA00023237"/>
    </source>
</evidence>
<dbReference type="PROSITE" id="PS51257">
    <property type="entry name" value="PROKAR_LIPOPROTEIN"/>
    <property type="match status" value="1"/>
</dbReference>
<feature type="chain" id="PRO_5006601223" evidence="13">
    <location>
        <begin position="24"/>
        <end position="692"/>
    </location>
</feature>
<keyword evidence="9 16" id="KW-0675">Receptor</keyword>
<keyword evidence="4 11" id="KW-1134">Transmembrane beta strand</keyword>
<keyword evidence="6 13" id="KW-0732">Signal</keyword>
<evidence type="ECO:0000313" key="16">
    <source>
        <dbReference type="EMBL" id="ALO43922.1"/>
    </source>
</evidence>
<evidence type="ECO:0000256" key="2">
    <source>
        <dbReference type="ARBA" id="ARBA00008143"/>
    </source>
</evidence>
<dbReference type="PANTHER" id="PTHR30069">
    <property type="entry name" value="TONB-DEPENDENT OUTER MEMBRANE RECEPTOR"/>
    <property type="match status" value="1"/>
</dbReference>
<name>A0A0S2K7G3_9GAMM</name>
<evidence type="ECO:0000256" key="1">
    <source>
        <dbReference type="ARBA" id="ARBA00004571"/>
    </source>
</evidence>
<dbReference type="InterPro" id="IPR039426">
    <property type="entry name" value="TonB-dep_rcpt-like"/>
</dbReference>
<feature type="domain" description="TonB-dependent receptor plug" evidence="15">
    <location>
        <begin position="50"/>
        <end position="158"/>
    </location>
</feature>
<dbReference type="STRING" id="161398.PP2015_3447"/>
<evidence type="ECO:0000256" key="11">
    <source>
        <dbReference type="PROSITE-ProRule" id="PRU01360"/>
    </source>
</evidence>
<keyword evidence="7 12" id="KW-0798">TonB box</keyword>
<dbReference type="GO" id="GO:0015344">
    <property type="term" value="F:siderophore uptake transmembrane transporter activity"/>
    <property type="evidence" value="ECO:0007669"/>
    <property type="project" value="TreeGrafter"/>
</dbReference>
<dbReference type="KEGG" id="pphe:PP2015_3447"/>
<keyword evidence="8 11" id="KW-0472">Membrane</keyword>
<evidence type="ECO:0000256" key="13">
    <source>
        <dbReference type="SAM" id="SignalP"/>
    </source>
</evidence>
<dbReference type="Proteomes" id="UP000061457">
    <property type="component" value="Chromosome II"/>
</dbReference>
<protein>
    <submittedName>
        <fullName evidence="16">Putative TonB-dependent receptor protein</fullName>
    </submittedName>
</protein>
<dbReference type="RefSeq" id="WP_058031747.1">
    <property type="nucleotide sequence ID" value="NZ_CP013188.1"/>
</dbReference>
<dbReference type="InterPro" id="IPR037066">
    <property type="entry name" value="Plug_dom_sf"/>
</dbReference>
<evidence type="ECO:0000256" key="12">
    <source>
        <dbReference type="RuleBase" id="RU003357"/>
    </source>
</evidence>
<dbReference type="EMBL" id="CP013188">
    <property type="protein sequence ID" value="ALO43922.1"/>
    <property type="molecule type" value="Genomic_DNA"/>
</dbReference>
<evidence type="ECO:0000259" key="14">
    <source>
        <dbReference type="Pfam" id="PF00593"/>
    </source>
</evidence>
<evidence type="ECO:0000256" key="4">
    <source>
        <dbReference type="ARBA" id="ARBA00022452"/>
    </source>
</evidence>
<evidence type="ECO:0000313" key="17">
    <source>
        <dbReference type="Proteomes" id="UP000061457"/>
    </source>
</evidence>
<keyword evidence="5 11" id="KW-0812">Transmembrane</keyword>
<dbReference type="Gene3D" id="2.40.170.20">
    <property type="entry name" value="TonB-dependent receptor, beta-barrel domain"/>
    <property type="match status" value="1"/>
</dbReference>
<feature type="domain" description="TonB-dependent receptor-like beta-barrel" evidence="14">
    <location>
        <begin position="234"/>
        <end position="658"/>
    </location>
</feature>
<dbReference type="Pfam" id="PF00593">
    <property type="entry name" value="TonB_dep_Rec_b-barrel"/>
    <property type="match status" value="1"/>
</dbReference>
<dbReference type="PROSITE" id="PS52016">
    <property type="entry name" value="TONB_DEPENDENT_REC_3"/>
    <property type="match status" value="1"/>
</dbReference>
<organism evidence="16 17">
    <name type="scientific">Pseudoalteromonas phenolica</name>
    <dbReference type="NCBI Taxonomy" id="161398"/>
    <lineage>
        <taxon>Bacteria</taxon>
        <taxon>Pseudomonadati</taxon>
        <taxon>Pseudomonadota</taxon>
        <taxon>Gammaproteobacteria</taxon>
        <taxon>Alteromonadales</taxon>
        <taxon>Pseudoalteromonadaceae</taxon>
        <taxon>Pseudoalteromonas</taxon>
    </lineage>
</organism>
<dbReference type="Gene3D" id="2.170.130.10">
    <property type="entry name" value="TonB-dependent receptor, plug domain"/>
    <property type="match status" value="1"/>
</dbReference>
<keyword evidence="17" id="KW-1185">Reference proteome</keyword>
<dbReference type="SUPFAM" id="SSF56935">
    <property type="entry name" value="Porins"/>
    <property type="match status" value="1"/>
</dbReference>
<dbReference type="PANTHER" id="PTHR30069:SF29">
    <property type="entry name" value="HEMOGLOBIN AND HEMOGLOBIN-HAPTOGLOBIN-BINDING PROTEIN 1-RELATED"/>
    <property type="match status" value="1"/>
</dbReference>
<keyword evidence="3 11" id="KW-0813">Transport</keyword>
<gene>
    <name evidence="16" type="ORF">PP2015_3447</name>
</gene>
<comment type="subcellular location">
    <subcellularLocation>
        <location evidence="1 11">Cell outer membrane</location>
        <topology evidence="1 11">Multi-pass membrane protein</topology>
    </subcellularLocation>
</comment>
<proteinExistence type="inferred from homology"/>
<evidence type="ECO:0000256" key="6">
    <source>
        <dbReference type="ARBA" id="ARBA00022729"/>
    </source>
</evidence>
<dbReference type="Pfam" id="PF07715">
    <property type="entry name" value="Plug"/>
    <property type="match status" value="1"/>
</dbReference>
<dbReference type="InterPro" id="IPR000531">
    <property type="entry name" value="Beta-barrel_TonB"/>
</dbReference>
<dbReference type="InterPro" id="IPR036942">
    <property type="entry name" value="Beta-barrel_TonB_sf"/>
</dbReference>
<feature type="signal peptide" evidence="13">
    <location>
        <begin position="1"/>
        <end position="23"/>
    </location>
</feature>
<evidence type="ECO:0000256" key="7">
    <source>
        <dbReference type="ARBA" id="ARBA00023077"/>
    </source>
</evidence>
<evidence type="ECO:0000256" key="8">
    <source>
        <dbReference type="ARBA" id="ARBA00023136"/>
    </source>
</evidence>
<accession>A0A0S2K7G3</accession>
<evidence type="ECO:0000256" key="3">
    <source>
        <dbReference type="ARBA" id="ARBA00022448"/>
    </source>
</evidence>
<comment type="similarity">
    <text evidence="2">Belongs to the TonB-dependent receptor family. Hemoglobin/haptoglobin binding protein subfamily.</text>
</comment>
<dbReference type="PATRIC" id="fig|161398.10.peg.3513"/>
<evidence type="ECO:0000259" key="15">
    <source>
        <dbReference type="Pfam" id="PF07715"/>
    </source>
</evidence>
<dbReference type="GO" id="GO:0009279">
    <property type="term" value="C:cell outer membrane"/>
    <property type="evidence" value="ECO:0007669"/>
    <property type="project" value="UniProtKB-SubCell"/>
</dbReference>
<reference evidence="16 17" key="1">
    <citation type="submission" date="2015-11" db="EMBL/GenBank/DDBJ databases">
        <authorList>
            <person name="Zhang Y."/>
            <person name="Guo Z."/>
        </authorList>
    </citation>
    <scope>NUCLEOTIDE SEQUENCE [LARGE SCALE GENOMIC DNA]</scope>
    <source>
        <strain evidence="16 17">KCTC 12086</strain>
    </source>
</reference>
<dbReference type="AlphaFoldDB" id="A0A0S2K7G3"/>